<evidence type="ECO:0000313" key="3">
    <source>
        <dbReference type="EMBL" id="CAB9522076.1"/>
    </source>
</evidence>
<keyword evidence="2" id="KW-0812">Transmembrane</keyword>
<feature type="transmembrane region" description="Helical" evidence="2">
    <location>
        <begin position="465"/>
        <end position="488"/>
    </location>
</feature>
<dbReference type="SUPFAM" id="SSF53474">
    <property type="entry name" value="alpha/beta-Hydrolases"/>
    <property type="match status" value="1"/>
</dbReference>
<accession>A0A9N8EMJ8</accession>
<feature type="transmembrane region" description="Helical" evidence="2">
    <location>
        <begin position="440"/>
        <end position="459"/>
    </location>
</feature>
<dbReference type="Gene3D" id="3.40.50.1820">
    <property type="entry name" value="alpha/beta hydrolase"/>
    <property type="match status" value="1"/>
</dbReference>
<evidence type="ECO:0000313" key="4">
    <source>
        <dbReference type="Proteomes" id="UP001153069"/>
    </source>
</evidence>
<feature type="transmembrane region" description="Helical" evidence="2">
    <location>
        <begin position="139"/>
        <end position="168"/>
    </location>
</feature>
<dbReference type="OrthoDB" id="58570at2759"/>
<dbReference type="InterPro" id="IPR029058">
    <property type="entry name" value="AB_hydrolase_fold"/>
</dbReference>
<organism evidence="3 4">
    <name type="scientific">Seminavis robusta</name>
    <dbReference type="NCBI Taxonomy" id="568900"/>
    <lineage>
        <taxon>Eukaryota</taxon>
        <taxon>Sar</taxon>
        <taxon>Stramenopiles</taxon>
        <taxon>Ochrophyta</taxon>
        <taxon>Bacillariophyta</taxon>
        <taxon>Bacillariophyceae</taxon>
        <taxon>Bacillariophycidae</taxon>
        <taxon>Naviculales</taxon>
        <taxon>Naviculaceae</taxon>
        <taxon>Seminavis</taxon>
    </lineage>
</organism>
<name>A0A9N8EMJ8_9STRA</name>
<proteinExistence type="predicted"/>
<comment type="caution">
    <text evidence="3">The sequence shown here is derived from an EMBL/GenBank/DDBJ whole genome shotgun (WGS) entry which is preliminary data.</text>
</comment>
<evidence type="ECO:0000256" key="2">
    <source>
        <dbReference type="SAM" id="Phobius"/>
    </source>
</evidence>
<feature type="transmembrane region" description="Helical" evidence="2">
    <location>
        <begin position="243"/>
        <end position="262"/>
    </location>
</feature>
<feature type="transmembrane region" description="Helical" evidence="2">
    <location>
        <begin position="633"/>
        <end position="649"/>
    </location>
</feature>
<dbReference type="AlphaFoldDB" id="A0A9N8EMJ8"/>
<dbReference type="EMBL" id="CAICTM010001263">
    <property type="protein sequence ID" value="CAB9522076.1"/>
    <property type="molecule type" value="Genomic_DNA"/>
</dbReference>
<keyword evidence="4" id="KW-1185">Reference proteome</keyword>
<feature type="transmembrane region" description="Helical" evidence="2">
    <location>
        <begin position="188"/>
        <end position="213"/>
    </location>
</feature>
<gene>
    <name evidence="3" type="ORF">SEMRO_1265_G257490.1</name>
</gene>
<keyword evidence="2" id="KW-0472">Membrane</keyword>
<reference evidence="3" key="1">
    <citation type="submission" date="2020-06" db="EMBL/GenBank/DDBJ databases">
        <authorList>
            <consortium name="Plant Systems Biology data submission"/>
        </authorList>
    </citation>
    <scope>NUCLEOTIDE SEQUENCE</scope>
    <source>
        <strain evidence="3">D6</strain>
    </source>
</reference>
<protein>
    <submittedName>
        <fullName evidence="3">Lipase (Class 3)</fullName>
    </submittedName>
</protein>
<feature type="transmembrane region" description="Helical" evidence="2">
    <location>
        <begin position="537"/>
        <end position="555"/>
    </location>
</feature>
<sequence length="1009" mass="113700">MSSTGADDFVSAEMDADEIEVKAESVNGVSEDPKTNGGQQGYHPDMVDLDFVDHFSLRQPSSTVGAFSRRQRRQVRVYNLVNDQLQLEHKLLLDDPENANTADSEEGDDNDGNHETKTSKLTLQVTMQRLRRGSMGLRLLRGFYTLIALLMFGFIFVFAAQVVSFQAMEIPRYYGEGEPGTTIYVNRLVAVIFSLPLLAYSMASLLALAMVFVSDCWNGHVLFALLFSGFQPHAELQRVPVEWFCFVMYIVIPVITMIVTMFMGRSDWSEIGALTWYASMNLSFFIFCAMVFYHEMKLGLEFTHFVHDPEGTGPLIRLMPKAVLMTLMQRYRAVEELNYVVQNGSTKVDTDNYQSVKTIAKGNSMSLFGRIKMISGNPFFEHLDPPIRRYSVEELRETVPIESNHSWSLERACCRLRLGRNRFVISGPNALEPRQYRSTLAVNAIGFLLSVTLLVAFLYQMGQGTFLLILVTVLLLFLVGLPLATSAVQLRSAMPRESPKTTDDSDQEDDENEPAFYQEWAAFTVAKPKEWYCWMRLGVEVIMFFIFPTISMYAAGNLTKSATVFWGTGIFSIFRLYLDAGSIINGYGTLSSIKFSGDPEDGKTIRERNKPRDMVARARASEIIGKISTATRVYLFMIFFGVLGAYYAFSASNTQNGENATPESGRPPIRLLDDFYYPPLPNTISYPACKLDKDFAIPGQNFTYMMDYNIMAALGYETYNVSQYILNKWFGEEAGWLDETQFVNQWRAESGNAKSHASFKLFSKTSQPGVGVLSIRGTETPTDRLLNSQLYMGTALTTFVRALMPFNWLWGNVYEDLLATTSWIASDHLLQSAYYKVTSNFANDMLNNQYEFDGKTYNFNFLRTTGVSLGGGLALITGAQTEAYAVSISGINPTLARLTFDPPLSIDALNTHVFNVIPDNDPISALGDAVRNHQRVDCRTWPAERQSCHSFWRVMCEFFYSCGSPPDRPVLCVCAETWGYPEPIAKGNRTFAQACKEEEASVRQYMEPE</sequence>
<feature type="transmembrane region" description="Helical" evidence="2">
    <location>
        <begin position="561"/>
        <end position="578"/>
    </location>
</feature>
<feature type="region of interest" description="Disordered" evidence="1">
    <location>
        <begin position="92"/>
        <end position="120"/>
    </location>
</feature>
<dbReference type="Proteomes" id="UP001153069">
    <property type="component" value="Unassembled WGS sequence"/>
</dbReference>
<feature type="transmembrane region" description="Helical" evidence="2">
    <location>
        <begin position="274"/>
        <end position="293"/>
    </location>
</feature>
<feature type="region of interest" description="Disordered" evidence="1">
    <location>
        <begin position="1"/>
        <end position="42"/>
    </location>
</feature>
<evidence type="ECO:0000256" key="1">
    <source>
        <dbReference type="SAM" id="MobiDB-lite"/>
    </source>
</evidence>
<keyword evidence="2" id="KW-1133">Transmembrane helix</keyword>